<gene>
    <name evidence="2" type="ORF">B0H15DRAFT_955839</name>
</gene>
<evidence type="ECO:0000256" key="1">
    <source>
        <dbReference type="SAM" id="MobiDB-lite"/>
    </source>
</evidence>
<feature type="region of interest" description="Disordered" evidence="1">
    <location>
        <begin position="346"/>
        <end position="404"/>
    </location>
</feature>
<name>A0AAD6TSA4_9AGAR</name>
<evidence type="ECO:0000313" key="2">
    <source>
        <dbReference type="EMBL" id="KAJ7076163.1"/>
    </source>
</evidence>
<reference evidence="2" key="1">
    <citation type="submission" date="2023-03" db="EMBL/GenBank/DDBJ databases">
        <title>Massive genome expansion in bonnet fungi (Mycena s.s.) driven by repeated elements and novel gene families across ecological guilds.</title>
        <authorList>
            <consortium name="Lawrence Berkeley National Laboratory"/>
            <person name="Harder C.B."/>
            <person name="Miyauchi S."/>
            <person name="Viragh M."/>
            <person name="Kuo A."/>
            <person name="Thoen E."/>
            <person name="Andreopoulos B."/>
            <person name="Lu D."/>
            <person name="Skrede I."/>
            <person name="Drula E."/>
            <person name="Henrissat B."/>
            <person name="Morin E."/>
            <person name="Kohler A."/>
            <person name="Barry K."/>
            <person name="LaButti K."/>
            <person name="Morin E."/>
            <person name="Salamov A."/>
            <person name="Lipzen A."/>
            <person name="Mereny Z."/>
            <person name="Hegedus B."/>
            <person name="Baldrian P."/>
            <person name="Stursova M."/>
            <person name="Weitz H."/>
            <person name="Taylor A."/>
            <person name="Grigoriev I.V."/>
            <person name="Nagy L.G."/>
            <person name="Martin F."/>
            <person name="Kauserud H."/>
        </authorList>
    </citation>
    <scope>NUCLEOTIDE SEQUENCE</scope>
    <source>
        <strain evidence="2">CBHHK173m</strain>
    </source>
</reference>
<feature type="compositionally biased region" description="Pro residues" evidence="1">
    <location>
        <begin position="271"/>
        <end position="281"/>
    </location>
</feature>
<accession>A0AAD6TSA4</accession>
<protein>
    <submittedName>
        <fullName evidence="2">Uncharacterized protein</fullName>
    </submittedName>
</protein>
<feature type="compositionally biased region" description="Low complexity" evidence="1">
    <location>
        <begin position="253"/>
        <end position="270"/>
    </location>
</feature>
<evidence type="ECO:0000313" key="3">
    <source>
        <dbReference type="Proteomes" id="UP001222325"/>
    </source>
</evidence>
<feature type="compositionally biased region" description="Low complexity" evidence="1">
    <location>
        <begin position="346"/>
        <end position="355"/>
    </location>
</feature>
<feature type="compositionally biased region" description="Basic and acidic residues" evidence="1">
    <location>
        <begin position="381"/>
        <end position="404"/>
    </location>
</feature>
<feature type="compositionally biased region" description="Low complexity" evidence="1">
    <location>
        <begin position="363"/>
        <end position="380"/>
    </location>
</feature>
<proteinExistence type="predicted"/>
<dbReference type="EMBL" id="JARJCN010000084">
    <property type="protein sequence ID" value="KAJ7076163.1"/>
    <property type="molecule type" value="Genomic_DNA"/>
</dbReference>
<dbReference type="AlphaFoldDB" id="A0AAD6TSA4"/>
<feature type="region of interest" description="Disordered" evidence="1">
    <location>
        <begin position="32"/>
        <end position="58"/>
    </location>
</feature>
<feature type="region of interest" description="Disordered" evidence="1">
    <location>
        <begin position="253"/>
        <end position="334"/>
    </location>
</feature>
<keyword evidence="3" id="KW-1185">Reference proteome</keyword>
<feature type="region of interest" description="Disordered" evidence="1">
    <location>
        <begin position="139"/>
        <end position="167"/>
    </location>
</feature>
<comment type="caution">
    <text evidence="2">The sequence shown here is derived from an EMBL/GenBank/DDBJ whole genome shotgun (WGS) entry which is preliminary data.</text>
</comment>
<organism evidence="2 3">
    <name type="scientific">Mycena belliarum</name>
    <dbReference type="NCBI Taxonomy" id="1033014"/>
    <lineage>
        <taxon>Eukaryota</taxon>
        <taxon>Fungi</taxon>
        <taxon>Dikarya</taxon>
        <taxon>Basidiomycota</taxon>
        <taxon>Agaricomycotina</taxon>
        <taxon>Agaricomycetes</taxon>
        <taxon>Agaricomycetidae</taxon>
        <taxon>Agaricales</taxon>
        <taxon>Marasmiineae</taxon>
        <taxon>Mycenaceae</taxon>
        <taxon>Mycena</taxon>
    </lineage>
</organism>
<sequence length="404" mass="43526">MLARLQVVTWPTNEPTFAPLAQQQVLLAVTPHAPSRARESTTTQRSTPPLPPSDRAAPAPLDYATYSYSNEAVLVHRRKRRVLSYGAPLALARDTPHSRPLLLGRAVKLTLHVRSGTTASKRPHNDALIPHVVPSVRSTQVPVTSPLDRSTLHARPKESPVRNPLGCVPGTRNVRAALYVHRRRRTVPLGPLRRVRAHSNARAVPALPIARRPPQLNGSRADSCRRVLPPAGAPCTAPAAFPFPTTLARTRPAARSTPAFHIAPPARSRLPLPPIPRPSTPIPSRRPNAPRVASMRLAPCAPDPGPPARRPASKVSAPLGYTARDSRTSNLRASDLRARAAIPSLLLSPNSGSLPDPDPSQIPIPSADAPSPCSPAFASESTRRESTRIDGATRNDANRRRDAK</sequence>
<dbReference type="Proteomes" id="UP001222325">
    <property type="component" value="Unassembled WGS sequence"/>
</dbReference>